<gene>
    <name evidence="5" type="ORF">Lche_3278</name>
    <name evidence="6" type="ORF">NCTC11976_01195</name>
</gene>
<evidence type="ECO:0000259" key="4">
    <source>
        <dbReference type="PROSITE" id="PS51819"/>
    </source>
</evidence>
<reference evidence="6 8" key="2">
    <citation type="submission" date="2018-12" db="EMBL/GenBank/DDBJ databases">
        <authorList>
            <consortium name="Pathogen Informatics"/>
        </authorList>
    </citation>
    <scope>NUCLEOTIDE SEQUENCE [LARGE SCALE GENOMIC DNA]</scope>
    <source>
        <strain evidence="6 8">NCTC11976</strain>
    </source>
</reference>
<keyword evidence="3" id="KW-0046">Antibiotic resistance</keyword>
<dbReference type="AlphaFoldDB" id="A0A0W0S5W9"/>
<dbReference type="InterPro" id="IPR029068">
    <property type="entry name" value="Glyas_Bleomycin-R_OHBP_Dase"/>
</dbReference>
<name>A0A0W0S5W9_9GAMM</name>
<keyword evidence="8" id="KW-1185">Reference proteome</keyword>
<dbReference type="InterPro" id="IPR037523">
    <property type="entry name" value="VOC_core"/>
</dbReference>
<dbReference type="Proteomes" id="UP000277577">
    <property type="component" value="Chromosome"/>
</dbReference>
<dbReference type="OrthoDB" id="284897at2"/>
<evidence type="ECO:0000256" key="1">
    <source>
        <dbReference type="ARBA" id="ARBA00011051"/>
    </source>
</evidence>
<dbReference type="EMBL" id="LR134173">
    <property type="protein sequence ID" value="VEB35121.1"/>
    <property type="molecule type" value="Genomic_DNA"/>
</dbReference>
<evidence type="ECO:0000313" key="8">
    <source>
        <dbReference type="Proteomes" id="UP000277577"/>
    </source>
</evidence>
<dbReference type="RefSeq" id="WP_028381305.1">
    <property type="nucleotide sequence ID" value="NZ_CAAAIT010000004.1"/>
</dbReference>
<feature type="domain" description="VOC" evidence="4">
    <location>
        <begin position="8"/>
        <end position="137"/>
    </location>
</feature>
<protein>
    <recommendedName>
        <fullName evidence="2">Bleomycin resistance protein</fullName>
    </recommendedName>
</protein>
<reference evidence="5 7" key="1">
    <citation type="submission" date="2015-11" db="EMBL/GenBank/DDBJ databases">
        <title>Genomic analysis of 38 Legionella species identifies large and diverse effector repertoires.</title>
        <authorList>
            <person name="Burstein D."/>
            <person name="Amaro F."/>
            <person name="Zusman T."/>
            <person name="Lifshitz Z."/>
            <person name="Cohen O."/>
            <person name="Gilbert J.A."/>
            <person name="Pupko T."/>
            <person name="Shuman H.A."/>
            <person name="Segal G."/>
        </authorList>
    </citation>
    <scope>NUCLEOTIDE SEQUENCE [LARGE SCALE GENOMIC DNA]</scope>
    <source>
        <strain evidence="5 7">ORW</strain>
    </source>
</reference>
<sequence length="142" mass="16609">MNNARLTTALIPELYCSNIDLSLSFYTEILGFNIQYQRSEEQFAMLERQGARLMLEEIKQVGRIWLTAPLEVPFGRGINLQIKTTAVDQLYSHIQRYKINLFMPIEDRWYQAGDLKIGQRQFIILDPDGYMLRFAEDLGDKI</sequence>
<evidence type="ECO:0000313" key="6">
    <source>
        <dbReference type="EMBL" id="VEB35121.1"/>
    </source>
</evidence>
<dbReference type="Proteomes" id="UP000054921">
    <property type="component" value="Unassembled WGS sequence"/>
</dbReference>
<dbReference type="STRING" id="28084.Lche_3278"/>
<evidence type="ECO:0000313" key="5">
    <source>
        <dbReference type="EMBL" id="KTC78489.1"/>
    </source>
</evidence>
<evidence type="ECO:0000256" key="2">
    <source>
        <dbReference type="ARBA" id="ARBA00021572"/>
    </source>
</evidence>
<comment type="similarity">
    <text evidence="1">Belongs to the bleomycin resistance protein family.</text>
</comment>
<dbReference type="GO" id="GO:0046677">
    <property type="term" value="P:response to antibiotic"/>
    <property type="evidence" value="ECO:0007669"/>
    <property type="project" value="UniProtKB-KW"/>
</dbReference>
<dbReference type="InterPro" id="IPR004360">
    <property type="entry name" value="Glyas_Fos-R_dOase_dom"/>
</dbReference>
<dbReference type="InterPro" id="IPR000335">
    <property type="entry name" value="Bleomycin-R"/>
</dbReference>
<proteinExistence type="inferred from homology"/>
<accession>A0A0W0S5W9</accession>
<dbReference type="Gene3D" id="3.10.180.10">
    <property type="entry name" value="2,3-Dihydroxybiphenyl 1,2-Dioxygenase, domain 1"/>
    <property type="match status" value="1"/>
</dbReference>
<dbReference type="PATRIC" id="fig|28084.5.peg.3556"/>
<dbReference type="PROSITE" id="PS51819">
    <property type="entry name" value="VOC"/>
    <property type="match status" value="1"/>
</dbReference>
<dbReference type="Pfam" id="PF00903">
    <property type="entry name" value="Glyoxalase"/>
    <property type="match status" value="1"/>
</dbReference>
<evidence type="ECO:0000256" key="3">
    <source>
        <dbReference type="ARBA" id="ARBA00023251"/>
    </source>
</evidence>
<organism evidence="5 7">
    <name type="scientific">Legionella cherrii</name>
    <dbReference type="NCBI Taxonomy" id="28084"/>
    <lineage>
        <taxon>Bacteria</taxon>
        <taxon>Pseudomonadati</taxon>
        <taxon>Pseudomonadota</taxon>
        <taxon>Gammaproteobacteria</taxon>
        <taxon>Legionellales</taxon>
        <taxon>Legionellaceae</taxon>
        <taxon>Legionella</taxon>
    </lineage>
</organism>
<dbReference type="EMBL" id="LNXW01000014">
    <property type="protein sequence ID" value="KTC78489.1"/>
    <property type="molecule type" value="Genomic_DNA"/>
</dbReference>
<dbReference type="SUPFAM" id="SSF54593">
    <property type="entry name" value="Glyoxalase/Bleomycin resistance protein/Dihydroxybiphenyl dioxygenase"/>
    <property type="match status" value="1"/>
</dbReference>
<evidence type="ECO:0000313" key="7">
    <source>
        <dbReference type="Proteomes" id="UP000054921"/>
    </source>
</evidence>
<dbReference type="CDD" id="cd08349">
    <property type="entry name" value="BLMA_like"/>
    <property type="match status" value="1"/>
</dbReference>